<dbReference type="EMBL" id="JAENGY010000795">
    <property type="protein sequence ID" value="KAG6956518.1"/>
    <property type="molecule type" value="Genomic_DNA"/>
</dbReference>
<organism evidence="8 9">
    <name type="scientific">Phytophthora aleatoria</name>
    <dbReference type="NCBI Taxonomy" id="2496075"/>
    <lineage>
        <taxon>Eukaryota</taxon>
        <taxon>Sar</taxon>
        <taxon>Stramenopiles</taxon>
        <taxon>Oomycota</taxon>
        <taxon>Peronosporomycetes</taxon>
        <taxon>Peronosporales</taxon>
        <taxon>Peronosporaceae</taxon>
        <taxon>Phytophthora</taxon>
    </lineage>
</organism>
<evidence type="ECO:0000313" key="8">
    <source>
        <dbReference type="EMBL" id="KAG6956518.1"/>
    </source>
</evidence>
<feature type="compositionally biased region" description="Acidic residues" evidence="6">
    <location>
        <begin position="915"/>
        <end position="924"/>
    </location>
</feature>
<dbReference type="GO" id="GO:0006281">
    <property type="term" value="P:DNA repair"/>
    <property type="evidence" value="ECO:0007669"/>
    <property type="project" value="UniProtKB-KW"/>
</dbReference>
<feature type="region of interest" description="Disordered" evidence="6">
    <location>
        <begin position="170"/>
        <end position="290"/>
    </location>
</feature>
<dbReference type="PANTHER" id="PTHR15272">
    <property type="entry name" value="CHROMATIN ASSEMBLY FACTOR 1 SUBUNIT A CAF-1 SUBUNIT A"/>
    <property type="match status" value="1"/>
</dbReference>
<keyword evidence="5" id="KW-0175">Coiled coil</keyword>
<protein>
    <recommendedName>
        <fullName evidence="7">Chromatin assembly factor 1 subunit A dimerization domain-containing protein</fullName>
    </recommendedName>
</protein>
<feature type="compositionally biased region" description="Low complexity" evidence="6">
    <location>
        <begin position="1622"/>
        <end position="1639"/>
    </location>
</feature>
<proteinExistence type="predicted"/>
<dbReference type="Proteomes" id="UP000709295">
    <property type="component" value="Unassembled WGS sequence"/>
</dbReference>
<feature type="region of interest" description="Disordered" evidence="6">
    <location>
        <begin position="1257"/>
        <end position="1308"/>
    </location>
</feature>
<feature type="region of interest" description="Disordered" evidence="6">
    <location>
        <begin position="1389"/>
        <end position="1417"/>
    </location>
</feature>
<feature type="compositionally biased region" description="Low complexity" evidence="6">
    <location>
        <begin position="1365"/>
        <end position="1382"/>
    </location>
</feature>
<gene>
    <name evidence="8" type="ORF">JG688_00011391</name>
</gene>
<accession>A0A8J5MF45</accession>
<dbReference type="GO" id="GO:0005634">
    <property type="term" value="C:nucleus"/>
    <property type="evidence" value="ECO:0007669"/>
    <property type="project" value="UniProtKB-SubCell"/>
</dbReference>
<feature type="region of interest" description="Disordered" evidence="6">
    <location>
        <begin position="1511"/>
        <end position="1547"/>
    </location>
</feature>
<evidence type="ECO:0000256" key="5">
    <source>
        <dbReference type="SAM" id="Coils"/>
    </source>
</evidence>
<reference evidence="8" key="1">
    <citation type="submission" date="2021-01" db="EMBL/GenBank/DDBJ databases">
        <title>Phytophthora aleatoria, a newly-described species from Pinus radiata is distinct from Phytophthora cactorum isolates based on comparative genomics.</title>
        <authorList>
            <person name="Mcdougal R."/>
            <person name="Panda P."/>
            <person name="Williams N."/>
            <person name="Studholme D.J."/>
        </authorList>
    </citation>
    <scope>NUCLEOTIDE SEQUENCE</scope>
    <source>
        <strain evidence="8">NZFS 4037</strain>
    </source>
</reference>
<feature type="coiled-coil region" evidence="5">
    <location>
        <begin position="1194"/>
        <end position="1221"/>
    </location>
</feature>
<evidence type="ECO:0000313" key="9">
    <source>
        <dbReference type="Proteomes" id="UP000709295"/>
    </source>
</evidence>
<feature type="compositionally biased region" description="Polar residues" evidence="6">
    <location>
        <begin position="1640"/>
        <end position="1651"/>
    </location>
</feature>
<dbReference type="Pfam" id="PF12253">
    <property type="entry name" value="CAF1A_dimeriz"/>
    <property type="match status" value="1"/>
</dbReference>
<feature type="compositionally biased region" description="Polar residues" evidence="6">
    <location>
        <begin position="947"/>
        <end position="956"/>
    </location>
</feature>
<feature type="region of interest" description="Disordered" evidence="6">
    <location>
        <begin position="945"/>
        <end position="976"/>
    </location>
</feature>
<feature type="compositionally biased region" description="Polar residues" evidence="6">
    <location>
        <begin position="702"/>
        <end position="718"/>
    </location>
</feature>
<feature type="region of interest" description="Disordered" evidence="6">
    <location>
        <begin position="684"/>
        <end position="926"/>
    </location>
</feature>
<feature type="compositionally biased region" description="Basic residues" evidence="6">
    <location>
        <begin position="1530"/>
        <end position="1547"/>
    </location>
</feature>
<comment type="caution">
    <text evidence="8">The sequence shown here is derived from an EMBL/GenBank/DDBJ whole genome shotgun (WGS) entry which is preliminary data.</text>
</comment>
<feature type="compositionally biased region" description="Low complexity" evidence="6">
    <location>
        <begin position="96"/>
        <end position="105"/>
    </location>
</feature>
<evidence type="ECO:0000256" key="2">
    <source>
        <dbReference type="ARBA" id="ARBA00022763"/>
    </source>
</evidence>
<keyword evidence="4" id="KW-0539">Nucleus</keyword>
<dbReference type="PANTHER" id="PTHR15272:SF0">
    <property type="entry name" value="CHROMATIN ASSEMBLY FACTOR 1 SUBUNIT A"/>
    <property type="match status" value="1"/>
</dbReference>
<feature type="compositionally biased region" description="Basic and acidic residues" evidence="6">
    <location>
        <begin position="250"/>
        <end position="259"/>
    </location>
</feature>
<feature type="compositionally biased region" description="Basic and acidic residues" evidence="6">
    <location>
        <begin position="69"/>
        <end position="92"/>
    </location>
</feature>
<feature type="region of interest" description="Disordered" evidence="6">
    <location>
        <begin position="554"/>
        <end position="607"/>
    </location>
</feature>
<feature type="region of interest" description="Disordered" evidence="6">
    <location>
        <begin position="1365"/>
        <end position="1384"/>
    </location>
</feature>
<feature type="compositionally biased region" description="Polar residues" evidence="6">
    <location>
        <begin position="43"/>
        <end position="52"/>
    </location>
</feature>
<feature type="compositionally biased region" description="Basic and acidic residues" evidence="6">
    <location>
        <begin position="1257"/>
        <end position="1303"/>
    </location>
</feature>
<feature type="region of interest" description="Disordered" evidence="6">
    <location>
        <begin position="36"/>
        <end position="105"/>
    </location>
</feature>
<feature type="region of interest" description="Disordered" evidence="6">
    <location>
        <begin position="1324"/>
        <end position="1351"/>
    </location>
</feature>
<feature type="compositionally biased region" description="Basic and acidic residues" evidence="6">
    <location>
        <begin position="321"/>
        <end position="335"/>
    </location>
</feature>
<dbReference type="GO" id="GO:0033186">
    <property type="term" value="C:CAF-1 complex"/>
    <property type="evidence" value="ECO:0007669"/>
    <property type="project" value="TreeGrafter"/>
</dbReference>
<sequence length="1727" mass="189048">MARGARGVTCRECGCLNFSSEHEVCDKCRSKALTFRPTARRLATSSGTSSSQRGEDSGSRVHSIGKKRRFDETKNASNKNNEDKEKREHERPAPALPAAAVAAKQQPDVIDLISSDEEEESVVVKKVITESLKTTRREEEKEEDGGDRVLFQSRVFPTVTFAASDFPSLEEGTQMRKKAVKTGFSHSQPTGGKAVITGGKSGQEKASQPTPAVSRVAEETIEPKSAVSRPPPIEEKEVKKTTIAATTGKKTAEKVEETKSTNVESKVDSATASKVEAQQTEEKAVSSEEEDPFFFQSRVFDAVDFSASDFATVFDGLAKKHPEGVQHTDEEKQRSEPAPVTVKTSANGDGVEFVKVNAAPRELLPVEPPVLGYCSPEFLAFMRECGGDDGDEDDDPEEVSRSQLKLLDVVDLTNLSDSEDSDAESPSPTPRGDTPHENLPANGQPGSVSQSAGIAIVKVSGTGAWYVPTLDSERKRSQPEKVMCELCEEKGLLSRLIRCATCTKYYHKKCAKENGDENVCWNCELGSMIDDSELDEEHAKHNSEYLAYLKAIRRSPSPEDDGNKEEEQGGDNQEQDGETAAGEEDAKMASPAEGGEDSEANNATKAGKRWMEFIGDATADIDTSYHEVTNRIAEELRDEEKSRFYSRGFVSREEFEAQMTEVEEYYINEEARLQQLEREKAIEAKKAAEARKAQETAEQATNGEQPVGSSATESNEPSAPTPVAQDGGGVTNNVQKKGAKQATMFSFFSPKKPGQESDENAADSEPKSVAAKRPRSNSPPATKKVSAATSTDKAGSVDQKKAATAKPKAKSKPRAKAKGKTKASPKAKAKPRKKRQPVRFVSPHAAANSEEEDGDDLDDDEDVFNTPEAKRARAELESGGEIVPAGAPISDDAIVEASDVVDISGEDTTTTETVADAEDTDAGEGIDVATGDVVGLTAASANDAAKPTTNVKNTSGKAAKLPPARSNKTTVKTATKRQQKMKEKAAAEAKPIPVEPLEPAIQARVDTYKLKTDELTRQYTELLQSKQESDAIMQDIYGVGLDRDLDVTVDHDKAQQALAETWQKLRDHTHSSSSTADAVVVPSTVEFPHEVKSLIVKGIQGKAISLSALTSQLLASFKKDLEADDVDMEATETTSTSDSEKLDSAASLAMEMEIKMLAQRTPHGVRPAKANVFEDTSVDALWVWEVGNLEKYFRDEAQKTIKRMRKNRKRLGQQLKTLSRVIQLLHQKPVDEAKVSAEEAKIGKFGFVIDAELQKAKTRETKEQEKRNAAEEKKRHDKERQQAKEAKDEEKRKREHEEEEKKKAVSSKRQKRFIAFFGTSSNNAGSSEAAIDMTADQDTEEASHADESDSAKIVRMDAAFAFVGSSGDVTSSSSSSGAVDSSQMSIFSSLKNKRDANKKHADDLSPGGGWSSRRHRDPNLGVMKLLQFYENSRPAYYGTYSSRSPLFRGGRRPLAQYAKFDYSVDSDDEWEEEEPGESLSDDDNDGEESDEDNLDYGDQWLAYEDEVDYMDGVDDEDDPIDRREGPLSPMKHKLPSQLQKKRVKAKAVKPAKLEPQILGPFWCIDKEMFESTMMRKAREYEEEQKRLEAVRQEQQRKKEQQQEQDKLKAQEKKDEETKPKTEATVTKPAEKTTPAKATTSQKATGSKTTPQKPTAQKSPAKTPAAAPSTAKIASATSPSPAKPSGPPIDSFFKKMAGPVPVPPKPQQPKTQPAETTKDGSVEIISVD</sequence>
<feature type="compositionally biased region" description="Basic and acidic residues" evidence="6">
    <location>
        <begin position="1341"/>
        <end position="1351"/>
    </location>
</feature>
<feature type="compositionally biased region" description="Acidic residues" evidence="6">
    <location>
        <begin position="1464"/>
        <end position="1495"/>
    </location>
</feature>
<feature type="compositionally biased region" description="Acidic residues" evidence="6">
    <location>
        <begin position="849"/>
        <end position="863"/>
    </location>
</feature>
<feature type="compositionally biased region" description="Basic and acidic residues" evidence="6">
    <location>
        <begin position="1392"/>
        <end position="1403"/>
    </location>
</feature>
<feature type="compositionally biased region" description="Basic and acidic residues" evidence="6">
    <location>
        <begin position="1578"/>
        <end position="1621"/>
    </location>
</feature>
<dbReference type="GO" id="GO:0006334">
    <property type="term" value="P:nucleosome assembly"/>
    <property type="evidence" value="ECO:0007669"/>
    <property type="project" value="TreeGrafter"/>
</dbReference>
<feature type="region of interest" description="Disordered" evidence="6">
    <location>
        <begin position="410"/>
        <end position="450"/>
    </location>
</feature>
<evidence type="ECO:0000256" key="4">
    <source>
        <dbReference type="ARBA" id="ARBA00023242"/>
    </source>
</evidence>
<feature type="compositionally biased region" description="Basic residues" evidence="6">
    <location>
        <begin position="807"/>
        <end position="837"/>
    </location>
</feature>
<keyword evidence="2" id="KW-0227">DNA damage</keyword>
<feature type="compositionally biased region" description="Polar residues" evidence="6">
    <location>
        <begin position="260"/>
        <end position="278"/>
    </location>
</feature>
<keyword evidence="3" id="KW-0234">DNA repair</keyword>
<feature type="region of interest" description="Disordered" evidence="6">
    <location>
        <begin position="1578"/>
        <end position="1727"/>
    </location>
</feature>
<evidence type="ECO:0000256" key="6">
    <source>
        <dbReference type="SAM" id="MobiDB-lite"/>
    </source>
</evidence>
<keyword evidence="9" id="KW-1185">Reference proteome</keyword>
<evidence type="ECO:0000256" key="1">
    <source>
        <dbReference type="ARBA" id="ARBA00004123"/>
    </source>
</evidence>
<dbReference type="CDD" id="cd15489">
    <property type="entry name" value="PHD_SF"/>
    <property type="match status" value="1"/>
</dbReference>
<name>A0A8J5MF45_9STRA</name>
<comment type="subcellular location">
    <subcellularLocation>
        <location evidence="1">Nucleus</location>
    </subcellularLocation>
</comment>
<evidence type="ECO:0000256" key="3">
    <source>
        <dbReference type="ARBA" id="ARBA00023204"/>
    </source>
</evidence>
<feature type="compositionally biased region" description="Acidic residues" evidence="6">
    <location>
        <begin position="573"/>
        <end position="583"/>
    </location>
</feature>
<feature type="compositionally biased region" description="Basic and acidic residues" evidence="6">
    <location>
        <begin position="684"/>
        <end position="695"/>
    </location>
</feature>
<feature type="compositionally biased region" description="Low complexity" evidence="6">
    <location>
        <begin position="1652"/>
        <end position="1679"/>
    </location>
</feature>
<feature type="domain" description="Chromatin assembly factor 1 subunit A dimerization" evidence="7">
    <location>
        <begin position="1424"/>
        <end position="1493"/>
    </location>
</feature>
<dbReference type="InterPro" id="IPR022043">
    <property type="entry name" value="CAF1A_DD"/>
</dbReference>
<feature type="region of interest" description="Disordered" evidence="6">
    <location>
        <begin position="1463"/>
        <end position="1497"/>
    </location>
</feature>
<feature type="region of interest" description="Disordered" evidence="6">
    <location>
        <begin position="321"/>
        <end position="348"/>
    </location>
</feature>
<evidence type="ECO:0000259" key="7">
    <source>
        <dbReference type="Pfam" id="PF12253"/>
    </source>
</evidence>